<sequence length="416" mass="44514">MSETGSRFGDYFKAGIWTIPAAGFGHAALPAPAYADTQSGATLTTSTAFDSNPFLGVNNDPEVASFRLEVAPAIKHSDGVSEIALQARVEHVEYAGTYKSVQNVSATISGRHRVDARTTLAANVSVVSNVSNSDLNALQPTAEEPLQPPQAPETPPPPDVILNDITLLGRQTRREAVTAGASVVFQPNRFDQLTFASNVSLQRYRKNSGLNDYNFVSHSLAFSRQINDKVSIGGMYEESVGDFKYIRFGDAHISSPRLSLKARLTAQLVINATAGASITRVVTATGKLNVTAFAGSGSVCYRGARDNFCVDAQRQVIPTALGGIRTQTSLGTNYSVKLSSRDTLQSGTSYSVASAPLVGGTTKLETVRMFGRVERRLNDRARIHVATSYANSSDVTFAKRSNVQALVGLTLKFGRV</sequence>
<evidence type="ECO:0000313" key="2">
    <source>
        <dbReference type="Proteomes" id="UP000428803"/>
    </source>
</evidence>
<dbReference type="RefSeq" id="WP_158902858.1">
    <property type="nucleotide sequence ID" value="NZ_CP035733.1"/>
</dbReference>
<dbReference type="AlphaFoldDB" id="A0A6I6LIH8"/>
<reference evidence="2" key="1">
    <citation type="submission" date="2019-01" db="EMBL/GenBank/DDBJ databases">
        <title>Sphingorhabdus lacus sp.nov., isolated from an oligotrophic freshwater lake.</title>
        <authorList>
            <person name="Park M."/>
        </authorList>
    </citation>
    <scope>NUCLEOTIDE SEQUENCE [LARGE SCALE GENOMIC DNA]</scope>
    <source>
        <strain evidence="2">IMCC1753</strain>
    </source>
</reference>
<accession>A0A6I6LIH8</accession>
<organism evidence="1 2">
    <name type="scientific">Sphingorhabdus lacus</name>
    <dbReference type="NCBI Taxonomy" id="392610"/>
    <lineage>
        <taxon>Bacteria</taxon>
        <taxon>Pseudomonadati</taxon>
        <taxon>Pseudomonadota</taxon>
        <taxon>Alphaproteobacteria</taxon>
        <taxon>Sphingomonadales</taxon>
        <taxon>Sphingomonadaceae</taxon>
        <taxon>Sphingorhabdus</taxon>
    </lineage>
</organism>
<proteinExistence type="predicted"/>
<dbReference type="Proteomes" id="UP000428803">
    <property type="component" value="Chromosome"/>
</dbReference>
<keyword evidence="2" id="KW-1185">Reference proteome</keyword>
<protein>
    <submittedName>
        <fullName evidence="1">Uncharacterized protein</fullName>
    </submittedName>
</protein>
<gene>
    <name evidence="1" type="ORF">EUU25_16205</name>
</gene>
<name>A0A6I6LIH8_9SPHN</name>
<dbReference type="EMBL" id="CP035733">
    <property type="protein sequence ID" value="QGY82022.1"/>
    <property type="molecule type" value="Genomic_DNA"/>
</dbReference>
<dbReference type="OrthoDB" id="7443898at2"/>
<evidence type="ECO:0000313" key="1">
    <source>
        <dbReference type="EMBL" id="QGY82022.1"/>
    </source>
</evidence>
<dbReference type="KEGG" id="slaa:EUU25_16205"/>